<comment type="caution">
    <text evidence="2">The sequence shown here is derived from an EMBL/GenBank/DDBJ whole genome shotgun (WGS) entry which is preliminary data.</text>
</comment>
<evidence type="ECO:0000256" key="1">
    <source>
        <dbReference type="SAM" id="MobiDB-lite"/>
    </source>
</evidence>
<dbReference type="AlphaFoldDB" id="A0A4R2IXH8"/>
<reference evidence="2 3" key="1">
    <citation type="journal article" date="2015" name="Stand. Genomic Sci.">
        <title>Genomic Encyclopedia of Bacterial and Archaeal Type Strains, Phase III: the genomes of soil and plant-associated and newly described type strains.</title>
        <authorList>
            <person name="Whitman W.B."/>
            <person name="Woyke T."/>
            <person name="Klenk H.P."/>
            <person name="Zhou Y."/>
            <person name="Lilburn T.G."/>
            <person name="Beck B.J."/>
            <person name="De Vos P."/>
            <person name="Vandamme P."/>
            <person name="Eisen J.A."/>
            <person name="Garrity G."/>
            <person name="Hugenholtz P."/>
            <person name="Kyrpides N.C."/>
        </authorList>
    </citation>
    <scope>NUCLEOTIDE SEQUENCE [LARGE SCALE GENOMIC DNA]</scope>
    <source>
        <strain evidence="2 3">VKM Ac-2541</strain>
    </source>
</reference>
<organism evidence="2 3">
    <name type="scientific">Kribbella antiqua</name>
    <dbReference type="NCBI Taxonomy" id="2512217"/>
    <lineage>
        <taxon>Bacteria</taxon>
        <taxon>Bacillati</taxon>
        <taxon>Actinomycetota</taxon>
        <taxon>Actinomycetes</taxon>
        <taxon>Propionibacteriales</taxon>
        <taxon>Kribbellaceae</taxon>
        <taxon>Kribbella</taxon>
    </lineage>
</organism>
<dbReference type="Proteomes" id="UP000295573">
    <property type="component" value="Unassembled WGS sequence"/>
</dbReference>
<feature type="region of interest" description="Disordered" evidence="1">
    <location>
        <begin position="75"/>
        <end position="106"/>
    </location>
</feature>
<evidence type="ECO:0000313" key="2">
    <source>
        <dbReference type="EMBL" id="TCO50493.1"/>
    </source>
</evidence>
<dbReference type="SUPFAM" id="SSF48452">
    <property type="entry name" value="TPR-like"/>
    <property type="match status" value="1"/>
</dbReference>
<proteinExistence type="predicted"/>
<accession>A0A4R2IXH8</accession>
<dbReference type="Gene3D" id="1.25.40.10">
    <property type="entry name" value="Tetratricopeptide repeat domain"/>
    <property type="match status" value="1"/>
</dbReference>
<sequence length="299" mass="32624">MAEVSAAELTTAATQLMRGGNWTVAMNLLGAVATHDRAEQRALKHTLAEIAVDQDFWQRTDHASQALHELETAIERLPDATTSNGVDEDAAGRDVDVPARPATSRPVTETDLVAEGDRYRWDLGMLRLRKDYATELSADIGPGGRDATTTRTLAQRVADLRAQAPDDARRGQAAFYAGVISDNLLDDSETAISHYTAALELGERAGDELLISYAVRHLGYHAYATGDLKLAREQWERSTELRQKAGHVPGALAQQALIVTLIRAEGDTAGTQTLTTEINRWSRQLNIPFLIQETTTPAN</sequence>
<name>A0A4R2IXH8_9ACTN</name>
<dbReference type="RefSeq" id="WP_132145877.1">
    <property type="nucleotide sequence ID" value="NZ_SLWR01000002.1"/>
</dbReference>
<protein>
    <recommendedName>
        <fullName evidence="4">Tetratricopeptide repeat protein</fullName>
    </recommendedName>
</protein>
<dbReference type="InterPro" id="IPR011990">
    <property type="entry name" value="TPR-like_helical_dom_sf"/>
</dbReference>
<gene>
    <name evidence="2" type="ORF">EV646_102567</name>
</gene>
<dbReference type="EMBL" id="SLWR01000002">
    <property type="protein sequence ID" value="TCO50493.1"/>
    <property type="molecule type" value="Genomic_DNA"/>
</dbReference>
<evidence type="ECO:0000313" key="3">
    <source>
        <dbReference type="Proteomes" id="UP000295573"/>
    </source>
</evidence>
<keyword evidence="3" id="KW-1185">Reference proteome</keyword>
<evidence type="ECO:0008006" key="4">
    <source>
        <dbReference type="Google" id="ProtNLM"/>
    </source>
</evidence>
<dbReference type="OrthoDB" id="3824872at2"/>